<evidence type="ECO:0000313" key="2">
    <source>
        <dbReference type="EMBL" id="KAK9864250.1"/>
    </source>
</evidence>
<dbReference type="InterPro" id="IPR025444">
    <property type="entry name" value="Monooxy_af470"/>
</dbReference>
<dbReference type="EMBL" id="JALJOV010000375">
    <property type="protein sequence ID" value="KAK9864250.1"/>
    <property type="molecule type" value="Genomic_DNA"/>
</dbReference>
<evidence type="ECO:0000256" key="1">
    <source>
        <dbReference type="SAM" id="Phobius"/>
    </source>
</evidence>
<dbReference type="Proteomes" id="UP001485043">
    <property type="component" value="Unassembled WGS sequence"/>
</dbReference>
<keyword evidence="1" id="KW-0472">Membrane</keyword>
<keyword evidence="1" id="KW-0812">Transmembrane</keyword>
<dbReference type="Pfam" id="PF13826">
    <property type="entry name" value="Monooxy_af470-like"/>
    <property type="match status" value="2"/>
</dbReference>
<keyword evidence="1" id="KW-1133">Transmembrane helix</keyword>
<name>A0AAW1T410_9CHLO</name>
<dbReference type="AlphaFoldDB" id="A0AAW1T410"/>
<keyword evidence="3" id="KW-1185">Reference proteome</keyword>
<evidence type="ECO:0000313" key="3">
    <source>
        <dbReference type="Proteomes" id="UP001485043"/>
    </source>
</evidence>
<evidence type="ECO:0008006" key="4">
    <source>
        <dbReference type="Google" id="ProtNLM"/>
    </source>
</evidence>
<sequence>MGSNASCALIWIFSVLTVSIVILIFSVGVLTLLSLWSNQPDTFQPSCSEATGIYKGRMTAQVEGHFVVVLIGSAVNSWQNLPHVLFTARAMRQMLKELKAGTEPGFLGAHSWFGNPMVSIQYWRSLDDLHKYASTPGGSAVAYHDIWHNAQLDLGNPKRIGDWRSPKRNHVGAWGRFNRYLKQTKAGRHKDSGVGIFHEAYQVRAGEYECAYSNMPAVGLGRFTKLVAIEDRKYTGARSSGCLIGF</sequence>
<accession>A0AAW1T410</accession>
<reference evidence="2 3" key="1">
    <citation type="journal article" date="2024" name="Nat. Commun.">
        <title>Phylogenomics reveals the evolutionary origins of lichenization in chlorophyte algae.</title>
        <authorList>
            <person name="Puginier C."/>
            <person name="Libourel C."/>
            <person name="Otte J."/>
            <person name="Skaloud P."/>
            <person name="Haon M."/>
            <person name="Grisel S."/>
            <person name="Petersen M."/>
            <person name="Berrin J.G."/>
            <person name="Delaux P.M."/>
            <person name="Dal Grande F."/>
            <person name="Keller J."/>
        </authorList>
    </citation>
    <scope>NUCLEOTIDE SEQUENCE [LARGE SCALE GENOMIC DNA]</scope>
    <source>
        <strain evidence="2 3">SAG 2523</strain>
    </source>
</reference>
<feature type="transmembrane region" description="Helical" evidence="1">
    <location>
        <begin position="7"/>
        <end position="36"/>
    </location>
</feature>
<organism evidence="2 3">
    <name type="scientific">Apatococcus fuscideae</name>
    <dbReference type="NCBI Taxonomy" id="2026836"/>
    <lineage>
        <taxon>Eukaryota</taxon>
        <taxon>Viridiplantae</taxon>
        <taxon>Chlorophyta</taxon>
        <taxon>core chlorophytes</taxon>
        <taxon>Trebouxiophyceae</taxon>
        <taxon>Chlorellales</taxon>
        <taxon>Chlorellaceae</taxon>
        <taxon>Apatococcus</taxon>
    </lineage>
</organism>
<proteinExistence type="predicted"/>
<protein>
    <recommendedName>
        <fullName evidence="4">DUF4188 domain-containing protein</fullName>
    </recommendedName>
</protein>
<gene>
    <name evidence="2" type="ORF">WJX84_005469</name>
</gene>
<comment type="caution">
    <text evidence="2">The sequence shown here is derived from an EMBL/GenBank/DDBJ whole genome shotgun (WGS) entry which is preliminary data.</text>
</comment>